<evidence type="ECO:0000313" key="4">
    <source>
        <dbReference type="Proteomes" id="UP001472866"/>
    </source>
</evidence>
<dbReference type="AlphaFoldDB" id="A0AAX4PKX1"/>
<dbReference type="InterPro" id="IPR042104">
    <property type="entry name" value="PKS_dehydratase_sf"/>
</dbReference>
<protein>
    <recommendedName>
        <fullName evidence="2">Polyketide synthase dehydratase domain-containing protein</fullName>
    </recommendedName>
</protein>
<dbReference type="InterPro" id="IPR049551">
    <property type="entry name" value="PKS_DH_C"/>
</dbReference>
<gene>
    <name evidence="3" type="ORF">HKI87_16g83610</name>
</gene>
<proteinExistence type="predicted"/>
<evidence type="ECO:0000256" key="1">
    <source>
        <dbReference type="SAM" id="MobiDB-lite"/>
    </source>
</evidence>
<dbReference type="Gene3D" id="3.10.129.110">
    <property type="entry name" value="Polyketide synthase dehydratase"/>
    <property type="match status" value="1"/>
</dbReference>
<dbReference type="Proteomes" id="UP001472866">
    <property type="component" value="Chromosome 16"/>
</dbReference>
<feature type="domain" description="Polyketide synthase dehydratase" evidence="2">
    <location>
        <begin position="76"/>
        <end position="120"/>
    </location>
</feature>
<feature type="compositionally biased region" description="Basic and acidic residues" evidence="1">
    <location>
        <begin position="67"/>
        <end position="79"/>
    </location>
</feature>
<reference evidence="3 4" key="1">
    <citation type="submission" date="2024-03" db="EMBL/GenBank/DDBJ databases">
        <title>Complete genome sequence of the green alga Chloropicon roscoffensis RCC1871.</title>
        <authorList>
            <person name="Lemieux C."/>
            <person name="Pombert J.-F."/>
            <person name="Otis C."/>
            <person name="Turmel M."/>
        </authorList>
    </citation>
    <scope>NUCLEOTIDE SEQUENCE [LARGE SCALE GENOMIC DNA]</scope>
    <source>
        <strain evidence="3 4">RCC1871</strain>
    </source>
</reference>
<name>A0AAX4PKX1_9CHLO</name>
<dbReference type="Pfam" id="PF14765">
    <property type="entry name" value="PS-DH"/>
    <property type="match status" value="1"/>
</dbReference>
<feature type="region of interest" description="Disordered" evidence="1">
    <location>
        <begin position="67"/>
        <end position="86"/>
    </location>
</feature>
<dbReference type="EMBL" id="CP151516">
    <property type="protein sequence ID" value="WZN66791.1"/>
    <property type="molecule type" value="Genomic_DNA"/>
</dbReference>
<sequence>MSGEGKDPFARKEDGTAVDPSAFQKAIRDDPVRLEEASKDPQVAKVLLGDDMDALQELLRAYHLAEKRRRSDMAHRSTDAQRVSATVPRDSVAVYDALHKAGLQYGPAFQLLTNIHVPDSGM</sequence>
<feature type="compositionally biased region" description="Basic and acidic residues" evidence="1">
    <location>
        <begin position="1"/>
        <end position="15"/>
    </location>
</feature>
<evidence type="ECO:0000313" key="3">
    <source>
        <dbReference type="EMBL" id="WZN66791.1"/>
    </source>
</evidence>
<feature type="compositionally biased region" description="Basic and acidic residues" evidence="1">
    <location>
        <begin position="26"/>
        <end position="39"/>
    </location>
</feature>
<feature type="region of interest" description="Disordered" evidence="1">
    <location>
        <begin position="1"/>
        <end position="39"/>
    </location>
</feature>
<keyword evidence="4" id="KW-1185">Reference proteome</keyword>
<accession>A0AAX4PKX1</accession>
<organism evidence="3 4">
    <name type="scientific">Chloropicon roscoffensis</name>
    <dbReference type="NCBI Taxonomy" id="1461544"/>
    <lineage>
        <taxon>Eukaryota</taxon>
        <taxon>Viridiplantae</taxon>
        <taxon>Chlorophyta</taxon>
        <taxon>Chloropicophyceae</taxon>
        <taxon>Chloropicales</taxon>
        <taxon>Chloropicaceae</taxon>
        <taxon>Chloropicon</taxon>
    </lineage>
</organism>
<evidence type="ECO:0000259" key="2">
    <source>
        <dbReference type="Pfam" id="PF14765"/>
    </source>
</evidence>